<dbReference type="SUPFAM" id="SSF52540">
    <property type="entry name" value="P-loop containing nucleoside triphosphate hydrolases"/>
    <property type="match status" value="1"/>
</dbReference>
<evidence type="ECO:0000256" key="10">
    <source>
        <dbReference type="ARBA" id="ARBA00059197"/>
    </source>
</evidence>
<comment type="subunit">
    <text evidence="11">Interacts with ALY2 and MOS11.</text>
</comment>
<comment type="caution">
    <text evidence="14">The sequence shown here is derived from an EMBL/GenBank/DDBJ whole genome shotgun (WGS) entry which is preliminary data.</text>
</comment>
<evidence type="ECO:0000256" key="3">
    <source>
        <dbReference type="ARBA" id="ARBA00022741"/>
    </source>
</evidence>
<keyword evidence="15" id="KW-1185">Reference proteome</keyword>
<keyword evidence="6" id="KW-0067">ATP-binding</keyword>
<evidence type="ECO:0000256" key="5">
    <source>
        <dbReference type="ARBA" id="ARBA00022806"/>
    </source>
</evidence>
<dbReference type="AlphaFoldDB" id="A0A7J8T8R2"/>
<dbReference type="Pfam" id="PF25436">
    <property type="entry name" value="BSD2_CRD"/>
    <property type="match status" value="1"/>
</dbReference>
<dbReference type="InterPro" id="IPR011545">
    <property type="entry name" value="DEAD/DEAH_box_helicase_dom"/>
</dbReference>
<dbReference type="InterPro" id="IPR036410">
    <property type="entry name" value="HSP_DnaJ_Cys-rich_dom_sf"/>
</dbReference>
<keyword evidence="8" id="KW-0539">Nucleus</keyword>
<dbReference type="PROSITE" id="PS51194">
    <property type="entry name" value="HELICASE_CTER"/>
    <property type="match status" value="1"/>
</dbReference>
<dbReference type="Pfam" id="PF00271">
    <property type="entry name" value="Helicase_C"/>
    <property type="match status" value="1"/>
</dbReference>
<dbReference type="SMART" id="SM00487">
    <property type="entry name" value="DEXDc"/>
    <property type="match status" value="1"/>
</dbReference>
<dbReference type="CDD" id="cd17950">
    <property type="entry name" value="DEADc_DDX39"/>
    <property type="match status" value="1"/>
</dbReference>
<evidence type="ECO:0000259" key="13">
    <source>
        <dbReference type="PROSITE" id="PS51194"/>
    </source>
</evidence>
<dbReference type="GO" id="GO:0016787">
    <property type="term" value="F:hydrolase activity"/>
    <property type="evidence" value="ECO:0007669"/>
    <property type="project" value="UniProtKB-KW"/>
</dbReference>
<gene>
    <name evidence="14" type="ORF">Godav_022369</name>
</gene>
<comment type="function">
    <text evidence="10">ATP-dependent RNA helicase involved in pre-mRNA splicing. Required for the export of mRNA out of the nucleus. In addition to ssRNA and dsRNA, binds dsDNA, but not ssDNA.</text>
</comment>
<evidence type="ECO:0000256" key="11">
    <source>
        <dbReference type="ARBA" id="ARBA00065936"/>
    </source>
</evidence>
<dbReference type="InterPro" id="IPR027417">
    <property type="entry name" value="P-loop_NTPase"/>
</dbReference>
<reference evidence="14 15" key="1">
    <citation type="journal article" date="2019" name="Genome Biol. Evol.">
        <title>Insights into the evolution of the New World diploid cottons (Gossypium, subgenus Houzingenia) based on genome sequencing.</title>
        <authorList>
            <person name="Grover C.E."/>
            <person name="Arick M.A. 2nd"/>
            <person name="Thrash A."/>
            <person name="Conover J.L."/>
            <person name="Sanders W.S."/>
            <person name="Peterson D.G."/>
            <person name="Frelichowski J.E."/>
            <person name="Scheffler J.A."/>
            <person name="Scheffler B.E."/>
            <person name="Wendel J.F."/>
        </authorList>
    </citation>
    <scope>NUCLEOTIDE SEQUENCE [LARGE SCALE GENOMIC DNA]</scope>
    <source>
        <strain evidence="14">27</strain>
        <tissue evidence="14">Leaf</tissue>
    </source>
</reference>
<evidence type="ECO:0000259" key="12">
    <source>
        <dbReference type="PROSITE" id="PS51192"/>
    </source>
</evidence>
<evidence type="ECO:0000313" key="14">
    <source>
        <dbReference type="EMBL" id="MBA0634761.1"/>
    </source>
</evidence>
<accession>A0A7J8T8R2</accession>
<evidence type="ECO:0000256" key="1">
    <source>
        <dbReference type="ARBA" id="ARBA00004123"/>
    </source>
</evidence>
<dbReference type="SUPFAM" id="SSF57938">
    <property type="entry name" value="DnaJ/Hsp40 cysteine-rich domain"/>
    <property type="match status" value="1"/>
</dbReference>
<feature type="domain" description="Helicase ATP-binding" evidence="12">
    <location>
        <begin position="91"/>
        <end position="264"/>
    </location>
</feature>
<dbReference type="InterPro" id="IPR057453">
    <property type="entry name" value="BSD2_CRD"/>
</dbReference>
<evidence type="ECO:0000256" key="9">
    <source>
        <dbReference type="ARBA" id="ARBA00038213"/>
    </source>
</evidence>
<dbReference type="EMBL" id="JABFAC010239283">
    <property type="protein sequence ID" value="MBA0634761.1"/>
    <property type="molecule type" value="Genomic_DNA"/>
</dbReference>
<dbReference type="FunFam" id="3.40.50.300:FF:000111">
    <property type="entry name" value="DEAD-box ATP-dependent RNA helicase"/>
    <property type="match status" value="1"/>
</dbReference>
<dbReference type="InterPro" id="IPR014001">
    <property type="entry name" value="Helicase_ATP-bd"/>
</dbReference>
<proteinExistence type="inferred from homology"/>
<evidence type="ECO:0000256" key="7">
    <source>
        <dbReference type="ARBA" id="ARBA00022884"/>
    </source>
</evidence>
<keyword evidence="3" id="KW-0547">Nucleotide-binding</keyword>
<evidence type="ECO:0000256" key="4">
    <source>
        <dbReference type="ARBA" id="ARBA00022801"/>
    </source>
</evidence>
<comment type="similarity">
    <text evidence="9">Belongs to the DEAD box helicase family. DECD subfamily.</text>
</comment>
<dbReference type="GO" id="GO:0005634">
    <property type="term" value="C:nucleus"/>
    <property type="evidence" value="ECO:0007669"/>
    <property type="project" value="UniProtKB-SubCell"/>
</dbReference>
<comment type="subcellular location">
    <subcellularLocation>
        <location evidence="1">Nucleus</location>
    </subcellularLocation>
</comment>
<keyword evidence="7" id="KW-0694">RNA-binding</keyword>
<evidence type="ECO:0000313" key="15">
    <source>
        <dbReference type="Proteomes" id="UP000593561"/>
    </source>
</evidence>
<protein>
    <recommendedName>
        <fullName evidence="2">RNA helicase</fullName>
        <ecNumber evidence="2">3.6.4.13</ecNumber>
    </recommendedName>
</protein>
<organism evidence="14 15">
    <name type="scientific">Gossypium davidsonii</name>
    <name type="common">Davidson's cotton</name>
    <name type="synonym">Gossypium klotzschianum subsp. davidsonii</name>
    <dbReference type="NCBI Taxonomy" id="34287"/>
    <lineage>
        <taxon>Eukaryota</taxon>
        <taxon>Viridiplantae</taxon>
        <taxon>Streptophyta</taxon>
        <taxon>Embryophyta</taxon>
        <taxon>Tracheophyta</taxon>
        <taxon>Spermatophyta</taxon>
        <taxon>Magnoliopsida</taxon>
        <taxon>eudicotyledons</taxon>
        <taxon>Gunneridae</taxon>
        <taxon>Pentapetalae</taxon>
        <taxon>rosids</taxon>
        <taxon>malvids</taxon>
        <taxon>Malvales</taxon>
        <taxon>Malvaceae</taxon>
        <taxon>Malvoideae</taxon>
        <taxon>Gossypium</taxon>
    </lineage>
</organism>
<dbReference type="GO" id="GO:0003724">
    <property type="term" value="F:RNA helicase activity"/>
    <property type="evidence" value="ECO:0007669"/>
    <property type="project" value="UniProtKB-EC"/>
</dbReference>
<name>A0A7J8T8R2_GOSDV</name>
<sequence>MGETRDNDAYEEELLDYEEEEEKAPDSVTAKVNGEAGKKGYVGIHSSGFRDFLLKPELLRAIVDSGFEHPSEGKFLTLTLSFLYILQHECIPQAILGMDVICQAKSGMGKTAVFVLSSLQQIEPTPGQVIALVLCHTRELAYQICHEFERFSTYLPDIKVAVFYGGVNVKVHKDLLKNECPHIVVGTPGRILALARDKDLSLKNVRHFILDECDKMLESLDMRRDVQEIFKMTPHDKQVMMFSATLSKEIRPPMEIYVDDEAKLTLHGLVQHYIKLSELEKNRKLNDLLDALDFNQVVIFVKSVNRAAELNKLLVECNFPSICIHSGMSQEERLTRYKGFKEGHKRILVATDLVGRGIDIERVNIVINYDMPDSADTYLHRVGRAGRFGTKGLAITFVSSASDSDVLNQVQERFEVDIKELPEQIDTSTYRTIFSCTACNSKVFPYHGAFRDCSAAKLQSVIKAKAAPSNRNTKPNSVICGDCDGNGAVVCSQCKGSGVNPVDFFNGQFKAGDSCWLCGGRKEMLCGNCNGAGFIGGFMSTDDE</sequence>
<dbReference type="GO" id="GO:0003723">
    <property type="term" value="F:RNA binding"/>
    <property type="evidence" value="ECO:0007669"/>
    <property type="project" value="UniProtKB-KW"/>
</dbReference>
<dbReference type="PROSITE" id="PS51192">
    <property type="entry name" value="HELICASE_ATP_BIND_1"/>
    <property type="match status" value="1"/>
</dbReference>
<evidence type="ECO:0000256" key="2">
    <source>
        <dbReference type="ARBA" id="ARBA00012552"/>
    </source>
</evidence>
<dbReference type="InterPro" id="IPR001650">
    <property type="entry name" value="Helicase_C-like"/>
</dbReference>
<dbReference type="CDD" id="cd18787">
    <property type="entry name" value="SF2_C_DEAD"/>
    <property type="match status" value="1"/>
</dbReference>
<dbReference type="Pfam" id="PF00270">
    <property type="entry name" value="DEAD"/>
    <property type="match status" value="1"/>
</dbReference>
<dbReference type="EC" id="3.6.4.13" evidence="2"/>
<dbReference type="PANTHER" id="PTHR47958">
    <property type="entry name" value="ATP-DEPENDENT RNA HELICASE DBP3"/>
    <property type="match status" value="1"/>
</dbReference>
<keyword evidence="4" id="KW-0378">Hydrolase</keyword>
<dbReference type="Gene3D" id="3.40.50.300">
    <property type="entry name" value="P-loop containing nucleotide triphosphate hydrolases"/>
    <property type="match status" value="2"/>
</dbReference>
<keyword evidence="5" id="KW-0347">Helicase</keyword>
<dbReference type="SMART" id="SM00490">
    <property type="entry name" value="HELICc"/>
    <property type="match status" value="1"/>
</dbReference>
<evidence type="ECO:0000256" key="6">
    <source>
        <dbReference type="ARBA" id="ARBA00022840"/>
    </source>
</evidence>
<feature type="domain" description="Helicase C-terminal" evidence="13">
    <location>
        <begin position="284"/>
        <end position="429"/>
    </location>
</feature>
<dbReference type="FunFam" id="3.40.50.300:FF:000168">
    <property type="entry name" value="DEAD-box ATP-dependent RNA helicase 56-like"/>
    <property type="match status" value="1"/>
</dbReference>
<evidence type="ECO:0000256" key="8">
    <source>
        <dbReference type="ARBA" id="ARBA00023242"/>
    </source>
</evidence>
<dbReference type="GO" id="GO:0005524">
    <property type="term" value="F:ATP binding"/>
    <property type="evidence" value="ECO:0007669"/>
    <property type="project" value="UniProtKB-KW"/>
</dbReference>
<dbReference type="Proteomes" id="UP000593561">
    <property type="component" value="Unassembled WGS sequence"/>
</dbReference>